<gene>
    <name evidence="1" type="ORF">SIID45300_00016</name>
</gene>
<proteinExistence type="predicted"/>
<comment type="caution">
    <text evidence="1">The sequence shown here is derived from an EMBL/GenBank/DDBJ whole genome shotgun (WGS) entry which is preliminary data.</text>
</comment>
<dbReference type="Proteomes" id="UP001628193">
    <property type="component" value="Unassembled WGS sequence"/>
</dbReference>
<name>A0ABQ0C4B3_9PROT</name>
<evidence type="ECO:0008006" key="3">
    <source>
        <dbReference type="Google" id="ProtNLM"/>
    </source>
</evidence>
<accession>A0ABQ0C4B3</accession>
<protein>
    <recommendedName>
        <fullName evidence="3">HPr-rel-A system PqqD family peptide chaperone</fullName>
    </recommendedName>
</protein>
<reference evidence="1 2" key="1">
    <citation type="submission" date="2024-09" db="EMBL/GenBank/DDBJ databases">
        <title>Draft genome sequence of Candidatus Magnetaquicoccaceae bacterium FCR-1.</title>
        <authorList>
            <person name="Shimoshige H."/>
            <person name="Shimamura S."/>
            <person name="Taoka A."/>
            <person name="Kobayashi H."/>
            <person name="Maekawa T."/>
        </authorList>
    </citation>
    <scope>NUCLEOTIDE SEQUENCE [LARGE SCALE GENOMIC DNA]</scope>
    <source>
        <strain evidence="1 2">FCR-1</strain>
    </source>
</reference>
<evidence type="ECO:0000313" key="2">
    <source>
        <dbReference type="Proteomes" id="UP001628193"/>
    </source>
</evidence>
<sequence length="97" mass="10662">MTIPLANPGRWVARDGEPWLLERFGESHILFNTASNDTHVLNALAIATLEALRGAPATLAELFDRLDLDSDDAEVAQAYPRLLRELDLLGLIQPVDA</sequence>
<dbReference type="NCBIfam" id="TIGR04353">
    <property type="entry name" value="PqqD_rel_X"/>
    <property type="match status" value="1"/>
</dbReference>
<dbReference type="EMBL" id="BAAFGK010000001">
    <property type="protein sequence ID" value="GAB0055721.1"/>
    <property type="molecule type" value="Genomic_DNA"/>
</dbReference>
<dbReference type="RefSeq" id="WP_420903435.1">
    <property type="nucleotide sequence ID" value="NZ_BAAFGK010000001.1"/>
</dbReference>
<organism evidence="1 2">
    <name type="scientific">Candidatus Magnetaquiglobus chichijimensis</name>
    <dbReference type="NCBI Taxonomy" id="3141448"/>
    <lineage>
        <taxon>Bacteria</taxon>
        <taxon>Pseudomonadati</taxon>
        <taxon>Pseudomonadota</taxon>
        <taxon>Magnetococcia</taxon>
        <taxon>Magnetococcales</taxon>
        <taxon>Candidatus Magnetaquicoccaceae</taxon>
        <taxon>Candidatus Magnetaquiglobus</taxon>
    </lineage>
</organism>
<dbReference type="InterPro" id="IPR027599">
    <property type="entry name" value="PqqD-rel_X"/>
</dbReference>
<evidence type="ECO:0000313" key="1">
    <source>
        <dbReference type="EMBL" id="GAB0055721.1"/>
    </source>
</evidence>
<keyword evidence="2" id="KW-1185">Reference proteome</keyword>